<evidence type="ECO:0000256" key="11">
    <source>
        <dbReference type="ARBA" id="ARBA00023145"/>
    </source>
</evidence>
<proteinExistence type="inferred from homology"/>
<comment type="cofactor">
    <cofactor evidence="17">
        <name>Zn(2+)</name>
        <dbReference type="ChEBI" id="CHEBI:29105"/>
    </cofactor>
    <text evidence="17">Binds 1 zinc ion per subunit.</text>
</comment>
<feature type="binding site" evidence="17">
    <location>
        <position position="372"/>
    </location>
    <ligand>
        <name>Zn(2+)</name>
        <dbReference type="ChEBI" id="CHEBI:29105"/>
        <note>catalytic</note>
    </ligand>
</feature>
<dbReference type="GO" id="GO:0007155">
    <property type="term" value="P:cell adhesion"/>
    <property type="evidence" value="ECO:0007669"/>
    <property type="project" value="UniProtKB-KW"/>
</dbReference>
<dbReference type="GO" id="GO:0016020">
    <property type="term" value="C:membrane"/>
    <property type="evidence" value="ECO:0007669"/>
    <property type="project" value="InterPro"/>
</dbReference>
<dbReference type="VEuPathDB" id="AmoebaDB:NF0118840"/>
<evidence type="ECO:0000256" key="19">
    <source>
        <dbReference type="SAM" id="SignalP"/>
    </source>
</evidence>
<keyword evidence="7" id="KW-0378">Hydrolase</keyword>
<keyword evidence="18" id="KW-0812">Transmembrane</keyword>
<feature type="transmembrane region" description="Helical" evidence="18">
    <location>
        <begin position="641"/>
        <end position="661"/>
    </location>
</feature>
<evidence type="ECO:0000256" key="7">
    <source>
        <dbReference type="ARBA" id="ARBA00022801"/>
    </source>
</evidence>
<keyword evidence="11" id="KW-0865">Zymogen</keyword>
<name>A0A6A5C0C4_NAEFO</name>
<dbReference type="VEuPathDB" id="AmoebaDB:FDP41_001643"/>
<evidence type="ECO:0000256" key="1">
    <source>
        <dbReference type="ARBA" id="ARBA00001249"/>
    </source>
</evidence>
<reference evidence="20 21" key="1">
    <citation type="journal article" date="2019" name="Sci. Rep.">
        <title>Nanopore sequencing improves the draft genome of the human pathogenic amoeba Naegleria fowleri.</title>
        <authorList>
            <person name="Liechti N."/>
            <person name="Schurch N."/>
            <person name="Bruggmann R."/>
            <person name="Wittwer M."/>
        </authorList>
    </citation>
    <scope>NUCLEOTIDE SEQUENCE [LARGE SCALE GENOMIC DNA]</scope>
    <source>
        <strain evidence="20 21">ATCC 30894</strain>
    </source>
</reference>
<keyword evidence="4" id="KW-0645">Protease</keyword>
<dbReference type="GeneID" id="68108861"/>
<keyword evidence="18" id="KW-1133">Transmembrane helix</keyword>
<evidence type="ECO:0000256" key="8">
    <source>
        <dbReference type="ARBA" id="ARBA00022833"/>
    </source>
</evidence>
<feature type="binding site" evidence="17">
    <location>
        <position position="294"/>
    </location>
    <ligand>
        <name>Zn(2+)</name>
        <dbReference type="ChEBI" id="CHEBI:29105"/>
        <note>catalytic</note>
    </ligand>
</feature>
<dbReference type="RefSeq" id="XP_044564013.1">
    <property type="nucleotide sequence ID" value="XM_044704750.1"/>
</dbReference>
<dbReference type="Pfam" id="PF01457">
    <property type="entry name" value="Peptidase_M8"/>
    <property type="match status" value="1"/>
</dbReference>
<evidence type="ECO:0000256" key="2">
    <source>
        <dbReference type="ARBA" id="ARBA00005860"/>
    </source>
</evidence>
<dbReference type="GO" id="GO:0004222">
    <property type="term" value="F:metalloendopeptidase activity"/>
    <property type="evidence" value="ECO:0007669"/>
    <property type="project" value="InterPro"/>
</dbReference>
<keyword evidence="5 17" id="KW-0479">Metal-binding</keyword>
<evidence type="ECO:0000256" key="18">
    <source>
        <dbReference type="SAM" id="Phobius"/>
    </source>
</evidence>
<keyword evidence="8 17" id="KW-0862">Zinc</keyword>
<comment type="similarity">
    <text evidence="2">Belongs to the peptidase M8 family.</text>
</comment>
<keyword evidence="18" id="KW-0472">Membrane</keyword>
<keyword evidence="9" id="KW-0130">Cell adhesion</keyword>
<evidence type="ECO:0000256" key="15">
    <source>
        <dbReference type="ARBA" id="ARBA00032290"/>
    </source>
</evidence>
<dbReference type="InterPro" id="IPR001577">
    <property type="entry name" value="Peptidase_M8"/>
</dbReference>
<keyword evidence="21" id="KW-1185">Reference proteome</keyword>
<protein>
    <recommendedName>
        <fullName evidence="3">leishmanolysin</fullName>
        <ecNumber evidence="3">3.4.24.36</ecNumber>
    </recommendedName>
    <alternativeName>
        <fullName evidence="14">Cell surface protease</fullName>
    </alternativeName>
    <alternativeName>
        <fullName evidence="15">Major surface glycoprotein</fullName>
    </alternativeName>
    <alternativeName>
        <fullName evidence="13">Protein gp63</fullName>
    </alternativeName>
</protein>
<feature type="signal peptide" evidence="19">
    <location>
        <begin position="1"/>
        <end position="23"/>
    </location>
</feature>
<keyword evidence="6 19" id="KW-0732">Signal</keyword>
<evidence type="ECO:0000256" key="5">
    <source>
        <dbReference type="ARBA" id="ARBA00022723"/>
    </source>
</evidence>
<evidence type="ECO:0000256" key="16">
    <source>
        <dbReference type="PIRSR" id="PIRSR601577-1"/>
    </source>
</evidence>
<dbReference type="Gene3D" id="3.90.132.10">
    <property type="entry name" value="Leishmanolysin , domain 2"/>
    <property type="match status" value="1"/>
</dbReference>
<dbReference type="GO" id="GO:0005737">
    <property type="term" value="C:cytoplasm"/>
    <property type="evidence" value="ECO:0007669"/>
    <property type="project" value="TreeGrafter"/>
</dbReference>
<dbReference type="PANTHER" id="PTHR10942">
    <property type="entry name" value="LEISHMANOLYSIN-LIKE PEPTIDASE"/>
    <property type="match status" value="1"/>
</dbReference>
<dbReference type="Gene3D" id="3.10.170.20">
    <property type="match status" value="1"/>
</dbReference>
<keyword evidence="10 17" id="KW-0482">Metalloprotease</keyword>
<feature type="active site" evidence="16">
    <location>
        <position position="291"/>
    </location>
</feature>
<evidence type="ECO:0000256" key="3">
    <source>
        <dbReference type="ARBA" id="ARBA00012397"/>
    </source>
</evidence>
<accession>A0A6A5C0C4</accession>
<evidence type="ECO:0000313" key="21">
    <source>
        <dbReference type="Proteomes" id="UP000444721"/>
    </source>
</evidence>
<organism evidence="20 21">
    <name type="scientific">Naegleria fowleri</name>
    <name type="common">Brain eating amoeba</name>
    <dbReference type="NCBI Taxonomy" id="5763"/>
    <lineage>
        <taxon>Eukaryota</taxon>
        <taxon>Discoba</taxon>
        <taxon>Heterolobosea</taxon>
        <taxon>Tetramitia</taxon>
        <taxon>Eutetramitia</taxon>
        <taxon>Vahlkampfiidae</taxon>
        <taxon>Naegleria</taxon>
    </lineage>
</organism>
<comment type="caution">
    <text evidence="20">The sequence shown here is derived from an EMBL/GenBank/DDBJ whole genome shotgun (WGS) entry which is preliminary data.</text>
</comment>
<evidence type="ECO:0000256" key="4">
    <source>
        <dbReference type="ARBA" id="ARBA00022670"/>
    </source>
</evidence>
<evidence type="ECO:0000256" key="14">
    <source>
        <dbReference type="ARBA" id="ARBA00030707"/>
    </source>
</evidence>
<evidence type="ECO:0000256" key="9">
    <source>
        <dbReference type="ARBA" id="ARBA00022889"/>
    </source>
</evidence>
<evidence type="ECO:0000256" key="10">
    <source>
        <dbReference type="ARBA" id="ARBA00023049"/>
    </source>
</evidence>
<dbReference type="PANTHER" id="PTHR10942:SF0">
    <property type="entry name" value="LEISHMANOLYSIN-LIKE PEPTIDASE"/>
    <property type="match status" value="1"/>
</dbReference>
<gene>
    <name evidence="20" type="ORF">FDP41_001643</name>
</gene>
<evidence type="ECO:0000256" key="12">
    <source>
        <dbReference type="ARBA" id="ARBA00023157"/>
    </source>
</evidence>
<dbReference type="OrthoDB" id="527990at2759"/>
<evidence type="ECO:0000256" key="13">
    <source>
        <dbReference type="ARBA" id="ARBA00030640"/>
    </source>
</evidence>
<dbReference type="Gene3D" id="2.10.55.10">
    <property type="entry name" value="Leishmanolysin domain 3"/>
    <property type="match status" value="1"/>
</dbReference>
<dbReference type="GO" id="GO:0046872">
    <property type="term" value="F:metal ion binding"/>
    <property type="evidence" value="ECO:0007669"/>
    <property type="project" value="UniProtKB-KW"/>
</dbReference>
<keyword evidence="12" id="KW-1015">Disulfide bond</keyword>
<dbReference type="EMBL" id="VFQX01000027">
    <property type="protein sequence ID" value="KAF0979300.1"/>
    <property type="molecule type" value="Genomic_DNA"/>
</dbReference>
<dbReference type="AlphaFoldDB" id="A0A6A5C0C4"/>
<feature type="chain" id="PRO_5025492848" description="leishmanolysin" evidence="19">
    <location>
        <begin position="24"/>
        <end position="666"/>
    </location>
</feature>
<dbReference type="GO" id="GO:0006508">
    <property type="term" value="P:proteolysis"/>
    <property type="evidence" value="ECO:0007669"/>
    <property type="project" value="UniProtKB-KW"/>
</dbReference>
<dbReference type="EC" id="3.4.24.36" evidence="3"/>
<evidence type="ECO:0000313" key="20">
    <source>
        <dbReference type="EMBL" id="KAF0979300.1"/>
    </source>
</evidence>
<feature type="binding site" evidence="17">
    <location>
        <position position="290"/>
    </location>
    <ligand>
        <name>Zn(2+)</name>
        <dbReference type="ChEBI" id="CHEBI:29105"/>
        <note>catalytic</note>
    </ligand>
</feature>
<dbReference type="Proteomes" id="UP000444721">
    <property type="component" value="Unassembled WGS sequence"/>
</dbReference>
<dbReference type="OMA" id="HEVTHIL"/>
<dbReference type="VEuPathDB" id="AmoebaDB:NfTy_054370"/>
<evidence type="ECO:0000256" key="6">
    <source>
        <dbReference type="ARBA" id="ARBA00022729"/>
    </source>
</evidence>
<dbReference type="VEuPathDB" id="AmoebaDB:NF0118830"/>
<sequence>MRELVHRLLILVVVLVVMSQVSAHSTFHMFAHKEYNHIHSHPESNHNTPHHKCMHDKLFEDELKLHGGDKSKSDLFKNLDVSRGLTLPLEHRTILTEKREIKKVYDVFSPIRIRLDTSTIANDVDSRTCYSQGQQYQRGNPSSTSVVCNENAGVTTNCWGTCQSGDVATTAKQARVISLVNTVKAKIESQLTTRRLSVFTVPPTQQPCGAEGGVAWPSSVTSPNYDTSTDLYIFVTMRPTTSTTAAWATACIVETTYRRPIGGQLNVNPAILDIYNSASNEHVLLSTLEHEVTHILGFSSSMYGSYVDSTGKPLGESNVVATRQSNENGATASRTFFIHPSMRSMFQQITGCSTPVDVPIEEYGSSGSAGSHFDSRVFVNELMAPSLDGCQQFGRSCFTSIATLTLLQVTGWYQPNLTNAIEPTFGKNMGCSFATDRCNNWDSTRKGYYCTDTTSKKVTCAYHLRDKGVCDIVTYTSSLPAQYRYFSNPAMGGRVSWFDFCPFIRRYIACNDQTMPRRSTEVFNSNSACFEDVSFTVATEKEKILRIRLHTTSQYVDCPADQSYLNITSFNGFKGSIACPKLGYTLLCESKEIAPSTDDGTGQYIDPSQAGNEKSDGTTNGKTCFFIFCWGGNASQTFKIWSTHFMLLIGIVLTLHMIFGYTTSEN</sequence>
<dbReference type="SUPFAM" id="SSF55486">
    <property type="entry name" value="Metalloproteases ('zincins'), catalytic domain"/>
    <property type="match status" value="1"/>
</dbReference>
<evidence type="ECO:0000256" key="17">
    <source>
        <dbReference type="PIRSR" id="PIRSR601577-2"/>
    </source>
</evidence>
<comment type="catalytic activity">
    <reaction evidence="1">
        <text>Preference for hydrophobic residues at P1 and P1' and basic residues at P2' and P3'. A model nonapeptide is cleaved at -Ala-Tyr-|-Leu-Lys-Lys-.</text>
        <dbReference type="EC" id="3.4.24.36"/>
    </reaction>
</comment>